<evidence type="ECO:0000256" key="2">
    <source>
        <dbReference type="SAM" id="SignalP"/>
    </source>
</evidence>
<sequence>MKKFFAIVIAFAVTFSLGSNIKAMHHFDESTDSLAVQGNTYDFAHSSIASTSELSDGQLKGIQIELTSEVMIRGEEQAVKLIGLYNGGAQKTISLSDVELISTEPTVAALSSGTLKALKPGNTVLIARYGEMVDFVTVQVKDFKEQSHKANVPANKIWNVPFNQQIDIQTVKNITVVDSKGVEVPVTHNYLNDKKDSIVQVIPVNGYTPGQRYTIWVKDVRSLSGKSLEYYTKMDFTIKK</sequence>
<reference evidence="5" key="1">
    <citation type="journal article" date="2019" name="Int. J. Syst. Evol. Microbiol.">
        <title>The Global Catalogue of Microorganisms (GCM) 10K type strain sequencing project: providing services to taxonomists for standard genome sequencing and annotation.</title>
        <authorList>
            <consortium name="The Broad Institute Genomics Platform"/>
            <consortium name="The Broad Institute Genome Sequencing Center for Infectious Disease"/>
            <person name="Wu L."/>
            <person name="Ma J."/>
        </authorList>
    </citation>
    <scope>NUCLEOTIDE SEQUENCE [LARGE SCALE GENOMIC DNA]</scope>
    <source>
        <strain evidence="5">CGMCC 4.1434</strain>
    </source>
</reference>
<keyword evidence="1 2" id="KW-0732">Signal</keyword>
<dbReference type="Gene3D" id="2.60.40.1080">
    <property type="match status" value="1"/>
</dbReference>
<dbReference type="Pfam" id="PF13205">
    <property type="entry name" value="Big_5"/>
    <property type="match status" value="1"/>
</dbReference>
<dbReference type="InterPro" id="IPR014755">
    <property type="entry name" value="Cu-Rt/internalin_Ig-like"/>
</dbReference>
<accession>A0ABW0TI56</accession>
<protein>
    <submittedName>
        <fullName evidence="4">Ig-like domain-containing protein</fullName>
    </submittedName>
</protein>
<proteinExistence type="predicted"/>
<organism evidence="4 5">
    <name type="scientific">Sporosarcina soli</name>
    <dbReference type="NCBI Taxonomy" id="334736"/>
    <lineage>
        <taxon>Bacteria</taxon>
        <taxon>Bacillati</taxon>
        <taxon>Bacillota</taxon>
        <taxon>Bacilli</taxon>
        <taxon>Bacillales</taxon>
        <taxon>Caryophanaceae</taxon>
        <taxon>Sporosarcina</taxon>
    </lineage>
</organism>
<feature type="domain" description="SbsA Ig-like" evidence="3">
    <location>
        <begin position="147"/>
        <end position="237"/>
    </location>
</feature>
<dbReference type="InterPro" id="IPR032812">
    <property type="entry name" value="SbsA_Ig"/>
</dbReference>
<gene>
    <name evidence="4" type="ORF">ACFPRA_09335</name>
</gene>
<dbReference type="Gene3D" id="2.60.40.1220">
    <property type="match status" value="1"/>
</dbReference>
<feature type="chain" id="PRO_5047029102" evidence="2">
    <location>
        <begin position="22"/>
        <end position="240"/>
    </location>
</feature>
<dbReference type="RefSeq" id="WP_381433186.1">
    <property type="nucleotide sequence ID" value="NZ_JBHSNO010000005.1"/>
</dbReference>
<evidence type="ECO:0000313" key="5">
    <source>
        <dbReference type="Proteomes" id="UP001596109"/>
    </source>
</evidence>
<evidence type="ECO:0000256" key="1">
    <source>
        <dbReference type="ARBA" id="ARBA00022729"/>
    </source>
</evidence>
<keyword evidence="5" id="KW-1185">Reference proteome</keyword>
<feature type="signal peptide" evidence="2">
    <location>
        <begin position="1"/>
        <end position="21"/>
    </location>
</feature>
<dbReference type="Proteomes" id="UP001596109">
    <property type="component" value="Unassembled WGS sequence"/>
</dbReference>
<evidence type="ECO:0000259" key="3">
    <source>
        <dbReference type="Pfam" id="PF13205"/>
    </source>
</evidence>
<dbReference type="EMBL" id="JBHSNO010000005">
    <property type="protein sequence ID" value="MFC5589090.1"/>
    <property type="molecule type" value="Genomic_DNA"/>
</dbReference>
<comment type="caution">
    <text evidence="4">The sequence shown here is derived from an EMBL/GenBank/DDBJ whole genome shotgun (WGS) entry which is preliminary data.</text>
</comment>
<name>A0ABW0TI56_9BACL</name>
<evidence type="ECO:0000313" key="4">
    <source>
        <dbReference type="EMBL" id="MFC5589090.1"/>
    </source>
</evidence>